<proteinExistence type="predicted"/>
<feature type="region of interest" description="Disordered" evidence="1">
    <location>
        <begin position="1"/>
        <end position="63"/>
    </location>
</feature>
<feature type="compositionally biased region" description="Basic and acidic residues" evidence="1">
    <location>
        <begin position="1"/>
        <end position="11"/>
    </location>
</feature>
<organism evidence="2 3">
    <name type="scientific">Ramazzottius varieornatus</name>
    <name type="common">Water bear</name>
    <name type="synonym">Tardigrade</name>
    <dbReference type="NCBI Taxonomy" id="947166"/>
    <lineage>
        <taxon>Eukaryota</taxon>
        <taxon>Metazoa</taxon>
        <taxon>Ecdysozoa</taxon>
        <taxon>Tardigrada</taxon>
        <taxon>Eutardigrada</taxon>
        <taxon>Parachela</taxon>
        <taxon>Hypsibioidea</taxon>
        <taxon>Ramazzottiidae</taxon>
        <taxon>Ramazzottius</taxon>
    </lineage>
</organism>
<evidence type="ECO:0000313" key="3">
    <source>
        <dbReference type="Proteomes" id="UP000186922"/>
    </source>
</evidence>
<dbReference type="AlphaFoldDB" id="A0A1D1VIA7"/>
<accession>A0A1D1VIA7</accession>
<name>A0A1D1VIA7_RAMVA</name>
<evidence type="ECO:0000313" key="2">
    <source>
        <dbReference type="EMBL" id="GAU99812.1"/>
    </source>
</evidence>
<dbReference type="EMBL" id="BDGG01000005">
    <property type="protein sequence ID" value="GAU99812.1"/>
    <property type="molecule type" value="Genomic_DNA"/>
</dbReference>
<gene>
    <name evidence="2" type="primary">RvY_10755</name>
    <name evidence="2" type="synonym">RvY_10755.2</name>
    <name evidence="2" type="ORF">RvY_10755-2</name>
</gene>
<reference evidence="2 3" key="1">
    <citation type="journal article" date="2016" name="Nat. Commun.">
        <title>Extremotolerant tardigrade genome and improved radiotolerance of human cultured cells by tardigrade-unique protein.</title>
        <authorList>
            <person name="Hashimoto T."/>
            <person name="Horikawa D.D."/>
            <person name="Saito Y."/>
            <person name="Kuwahara H."/>
            <person name="Kozuka-Hata H."/>
            <person name="Shin-I T."/>
            <person name="Minakuchi Y."/>
            <person name="Ohishi K."/>
            <person name="Motoyama A."/>
            <person name="Aizu T."/>
            <person name="Enomoto A."/>
            <person name="Kondo K."/>
            <person name="Tanaka S."/>
            <person name="Hara Y."/>
            <person name="Koshikawa S."/>
            <person name="Sagara H."/>
            <person name="Miura T."/>
            <person name="Yokobori S."/>
            <person name="Miyagawa K."/>
            <person name="Suzuki Y."/>
            <person name="Kubo T."/>
            <person name="Oyama M."/>
            <person name="Kohara Y."/>
            <person name="Fujiyama A."/>
            <person name="Arakawa K."/>
            <person name="Katayama T."/>
            <person name="Toyoda A."/>
            <person name="Kunieda T."/>
        </authorList>
    </citation>
    <scope>NUCLEOTIDE SEQUENCE [LARGE SCALE GENOMIC DNA]</scope>
    <source>
        <strain evidence="2 3">YOKOZUNA-1</strain>
    </source>
</reference>
<comment type="caution">
    <text evidence="2">The sequence shown here is derived from an EMBL/GenBank/DDBJ whole genome shotgun (WGS) entry which is preliminary data.</text>
</comment>
<sequence length="157" mass="17611">MSTSQRRRESRTTSPTRHPPRESDTLPSRGTHQAPDNTPERTPTMENQGNQNTWVPGENKKTHPQPIITLSFIYSKLDSKSLTQRRASRATAYSASRCVARRSMFSAPIRLLSRSATPKSRVRCTTTAPSGWKSVSDPMPTMLPVYNEAIPCSFLLH</sequence>
<evidence type="ECO:0000256" key="1">
    <source>
        <dbReference type="SAM" id="MobiDB-lite"/>
    </source>
</evidence>
<keyword evidence="3" id="KW-1185">Reference proteome</keyword>
<protein>
    <submittedName>
        <fullName evidence="2">Uncharacterized protein</fullName>
    </submittedName>
</protein>
<feature type="compositionally biased region" description="Polar residues" evidence="1">
    <location>
        <begin position="25"/>
        <end position="54"/>
    </location>
</feature>
<dbReference type="Proteomes" id="UP000186922">
    <property type="component" value="Unassembled WGS sequence"/>
</dbReference>